<sequence>MYVLIRWVKENNGSVGIDTFVKDNKMLGWEEHHGVIGEKPPKDGWRAFPAQILKVNDSLQNIREAEQRWIDAQKWHQLKSKNITSLSHVAADALGVVDTSYLLNHSTAGVILFGDRAELPPHRLLKAAC</sequence>
<reference evidence="1 2" key="1">
    <citation type="submission" date="2021-07" db="EMBL/GenBank/DDBJ databases">
        <authorList>
            <person name="Palmer J.M."/>
        </authorList>
    </citation>
    <scope>NUCLEOTIDE SEQUENCE [LARGE SCALE GENOMIC DNA]</scope>
    <source>
        <strain evidence="1 2">AT_MEX2019</strain>
        <tissue evidence="1">Muscle</tissue>
    </source>
</reference>
<evidence type="ECO:0000313" key="1">
    <source>
        <dbReference type="EMBL" id="MED6258927.1"/>
    </source>
</evidence>
<protein>
    <submittedName>
        <fullName evidence="1">Uncharacterized protein</fullName>
    </submittedName>
</protein>
<dbReference type="EMBL" id="JAHUTI010081688">
    <property type="protein sequence ID" value="MED6258927.1"/>
    <property type="molecule type" value="Genomic_DNA"/>
</dbReference>
<name>A0ABU7C7K2_9TELE</name>
<gene>
    <name evidence="1" type="ORF">ATANTOWER_014450</name>
</gene>
<proteinExistence type="predicted"/>
<accession>A0ABU7C7K2</accession>
<evidence type="ECO:0000313" key="2">
    <source>
        <dbReference type="Proteomes" id="UP001345963"/>
    </source>
</evidence>
<organism evidence="1 2">
    <name type="scientific">Ataeniobius toweri</name>
    <dbReference type="NCBI Taxonomy" id="208326"/>
    <lineage>
        <taxon>Eukaryota</taxon>
        <taxon>Metazoa</taxon>
        <taxon>Chordata</taxon>
        <taxon>Craniata</taxon>
        <taxon>Vertebrata</taxon>
        <taxon>Euteleostomi</taxon>
        <taxon>Actinopterygii</taxon>
        <taxon>Neopterygii</taxon>
        <taxon>Teleostei</taxon>
        <taxon>Neoteleostei</taxon>
        <taxon>Acanthomorphata</taxon>
        <taxon>Ovalentaria</taxon>
        <taxon>Atherinomorphae</taxon>
        <taxon>Cyprinodontiformes</taxon>
        <taxon>Goodeidae</taxon>
        <taxon>Ataeniobius</taxon>
    </lineage>
</organism>
<dbReference type="Proteomes" id="UP001345963">
    <property type="component" value="Unassembled WGS sequence"/>
</dbReference>
<keyword evidence="2" id="KW-1185">Reference proteome</keyword>
<comment type="caution">
    <text evidence="1">The sequence shown here is derived from an EMBL/GenBank/DDBJ whole genome shotgun (WGS) entry which is preliminary data.</text>
</comment>